<accession>A8XH78</accession>
<keyword evidence="4" id="KW-1185">Reference proteome</keyword>
<dbReference type="InterPro" id="IPR011047">
    <property type="entry name" value="Quinoprotein_ADH-like_sf"/>
</dbReference>
<dbReference type="InterPro" id="IPR042099">
    <property type="entry name" value="ANL_N_sf"/>
</dbReference>
<dbReference type="GO" id="GO:0043041">
    <property type="term" value="P:amino acid activation for nonribosomal peptide biosynthetic process"/>
    <property type="evidence" value="ECO:0000318"/>
    <property type="project" value="GO_Central"/>
</dbReference>
<dbReference type="FunCoup" id="A8XH78">
    <property type="interactions" value="55"/>
</dbReference>
<organism evidence="3 4">
    <name type="scientific">Caenorhabditis briggsae</name>
    <dbReference type="NCBI Taxonomy" id="6238"/>
    <lineage>
        <taxon>Eukaryota</taxon>
        <taxon>Metazoa</taxon>
        <taxon>Ecdysozoa</taxon>
        <taxon>Nematoda</taxon>
        <taxon>Chromadorea</taxon>
        <taxon>Rhabditida</taxon>
        <taxon>Rhabditina</taxon>
        <taxon>Rhabditomorpha</taxon>
        <taxon>Rhabditoidea</taxon>
        <taxon>Rhabditidae</taxon>
        <taxon>Peloderinae</taxon>
        <taxon>Caenorhabditis</taxon>
    </lineage>
</organism>
<dbReference type="RefSeq" id="XP_045095079.1">
    <property type="nucleotide sequence ID" value="XM_045243810.1"/>
</dbReference>
<dbReference type="Gene3D" id="3.40.50.12780">
    <property type="entry name" value="N-terminal domain of ligase-like"/>
    <property type="match status" value="1"/>
</dbReference>
<dbReference type="InParanoid" id="A8XH78"/>
<evidence type="ECO:0000313" key="4">
    <source>
        <dbReference type="Proteomes" id="UP000008549"/>
    </source>
</evidence>
<dbReference type="InterPro" id="IPR018391">
    <property type="entry name" value="PQQ_b-propeller_rpt"/>
</dbReference>
<dbReference type="GeneID" id="8583316"/>
<protein>
    <submittedName>
        <fullName evidence="3">Protein CBG13167</fullName>
    </submittedName>
</protein>
<dbReference type="InterPro" id="IPR000873">
    <property type="entry name" value="AMP-dep_synth/lig_dom"/>
</dbReference>
<dbReference type="InterPro" id="IPR002372">
    <property type="entry name" value="PQQ_rpt_dom"/>
</dbReference>
<reference evidence="3 4" key="1">
    <citation type="journal article" date="2003" name="PLoS Biol.">
        <title>The genome sequence of Caenorhabditis briggsae: a platform for comparative genomics.</title>
        <authorList>
            <person name="Stein L.D."/>
            <person name="Bao Z."/>
            <person name="Blasiar D."/>
            <person name="Blumenthal T."/>
            <person name="Brent M.R."/>
            <person name="Chen N."/>
            <person name="Chinwalla A."/>
            <person name="Clarke L."/>
            <person name="Clee C."/>
            <person name="Coghlan A."/>
            <person name="Coulson A."/>
            <person name="D'Eustachio P."/>
            <person name="Fitch D.H."/>
            <person name="Fulton L.A."/>
            <person name="Fulton R.E."/>
            <person name="Griffiths-Jones S."/>
            <person name="Harris T.W."/>
            <person name="Hillier L.W."/>
            <person name="Kamath R."/>
            <person name="Kuwabara P.E."/>
            <person name="Mardis E.R."/>
            <person name="Marra M.A."/>
            <person name="Miner T.L."/>
            <person name="Minx P."/>
            <person name="Mullikin J.C."/>
            <person name="Plumb R.W."/>
            <person name="Rogers J."/>
            <person name="Schein J.E."/>
            <person name="Sohrmann M."/>
            <person name="Spieth J."/>
            <person name="Stajich J.E."/>
            <person name="Wei C."/>
            <person name="Willey D."/>
            <person name="Wilson R.K."/>
            <person name="Durbin R."/>
            <person name="Waterston R.H."/>
        </authorList>
    </citation>
    <scope>NUCLEOTIDE SEQUENCE [LARGE SCALE GENOMIC DNA]</scope>
    <source>
        <strain evidence="3 4">AF16</strain>
    </source>
</reference>
<dbReference type="PROSITE" id="PS00455">
    <property type="entry name" value="AMP_BINDING"/>
    <property type="match status" value="1"/>
</dbReference>
<evidence type="ECO:0000313" key="3">
    <source>
        <dbReference type="EMBL" id="CAP32002.2"/>
    </source>
</evidence>
<reference evidence="3 4" key="2">
    <citation type="journal article" date="2011" name="PLoS Genet.">
        <title>Caenorhabditis briggsae recombinant inbred line genotypes reveal inter-strain incompatibility and the evolution of recombination.</title>
        <authorList>
            <person name="Ross J.A."/>
            <person name="Koboldt D.C."/>
            <person name="Staisch J.E."/>
            <person name="Chamberlin H.M."/>
            <person name="Gupta B.P."/>
            <person name="Miller R.D."/>
            <person name="Baird S.E."/>
            <person name="Haag E.S."/>
        </authorList>
    </citation>
    <scope>NUCLEOTIDE SEQUENCE [LARGE SCALE GENOMIC DNA]</scope>
    <source>
        <strain evidence="3 4">AF16</strain>
    </source>
</reference>
<dbReference type="InterPro" id="IPR015943">
    <property type="entry name" value="WD40/YVTN_repeat-like_dom_sf"/>
</dbReference>
<dbReference type="SUPFAM" id="SSF56801">
    <property type="entry name" value="Acetyl-CoA synthetase-like"/>
    <property type="match status" value="1"/>
</dbReference>
<dbReference type="InterPro" id="IPR045851">
    <property type="entry name" value="AMP-bd_C_sf"/>
</dbReference>
<dbReference type="eggNOG" id="KOG4649">
    <property type="taxonomic scope" value="Eukaryota"/>
</dbReference>
<dbReference type="Pfam" id="PF00501">
    <property type="entry name" value="AMP-binding"/>
    <property type="match status" value="1"/>
</dbReference>
<feature type="domain" description="AMP-dependent synthetase/ligase" evidence="1">
    <location>
        <begin position="104"/>
        <end position="296"/>
    </location>
</feature>
<dbReference type="SMART" id="SM00564">
    <property type="entry name" value="PQQ"/>
    <property type="match status" value="4"/>
</dbReference>
<dbReference type="WormBase" id="CBG13167">
    <property type="protein sequence ID" value="CBP17731"/>
    <property type="gene ID" value="WBGene00033972"/>
</dbReference>
<dbReference type="eggNOG" id="KOG1178">
    <property type="taxonomic scope" value="Eukaryota"/>
</dbReference>
<evidence type="ECO:0000259" key="2">
    <source>
        <dbReference type="Pfam" id="PF13360"/>
    </source>
</evidence>
<evidence type="ECO:0000259" key="1">
    <source>
        <dbReference type="Pfam" id="PF00501"/>
    </source>
</evidence>
<dbReference type="HOGENOM" id="CLU_010423_0_0_1"/>
<dbReference type="InterPro" id="IPR052091">
    <property type="entry name" value="Beta-ala_Activ/Resist"/>
</dbReference>
<proteinExistence type="predicted"/>
<dbReference type="Proteomes" id="UP000008549">
    <property type="component" value="Unassembled WGS sequence"/>
</dbReference>
<dbReference type="STRING" id="6238.A8XH78"/>
<feature type="domain" description="Pyrrolo-quinoline quinone repeat" evidence="2">
    <location>
        <begin position="534"/>
        <end position="613"/>
    </location>
</feature>
<name>A8XH78_CAEBR</name>
<evidence type="ECO:0000313" key="5">
    <source>
        <dbReference type="WormBase" id="CBG13167"/>
    </source>
</evidence>
<dbReference type="EMBL" id="HE601226">
    <property type="protein sequence ID" value="CAP32002.2"/>
    <property type="molecule type" value="Genomic_DNA"/>
</dbReference>
<dbReference type="CTD" id="8583316"/>
<gene>
    <name evidence="3 5" type="ORF">CBG13167</name>
    <name evidence="3" type="ORF">CBG_13167</name>
</gene>
<dbReference type="InterPro" id="IPR020845">
    <property type="entry name" value="AMP-binding_CS"/>
</dbReference>
<dbReference type="SUPFAM" id="SSF50998">
    <property type="entry name" value="Quinoprotein alcohol dehydrogenase-like"/>
    <property type="match status" value="1"/>
</dbReference>
<sequence length="910" mass="102458">MNLQYSRSFEIIDANDGSVLCADEIKEKVNRVITVISKAEIRQSDVVYINIDRGFDVVIALIACLQLKLAFTFCESNAYMYKTHPNHRKFRTTLIFDGKEVTRIAENENENHDICYVINTSGTSGNAKKQVAVPLECIKVNIEHFCTIFNVTPSDIILFSTSLLFDPSIVELFMAFHAGCRLLITPDIFRSEPHRMQKAIEKYKPTIAQFTPTVFEMLPSPDSSLSSTSSIRILLIGGSHFPLSYINSVRCSDNATRIFNVYGVTEVSCWASYFEIEIGCKEVLIGKEIMGTTLEVDANYQLTLGGPRQCYVNGNKAEKHETGDRVEKTKNGELRLVGRMDRMVKHRGVRVCLDQLTELILKQKPLAQLTYSIHFKNRDLVIFVTGASTSNDVSSVLVQLETTTSVMVHIIHVESLPINSSGKVDEYELRRICEERFSVSRGDMVKKLLKEKLGVVLDDVLDQSFVEIGVNSLLAAEISLYFGDDQENVTREILNIKTTIRKILETFGTSSCFVEEETGLQIRVSKKQQPKMKWSVDLGKCIDGNILVIRNDLVVCASHSGVIVAMNPKNGLCLWRTECKVRFECSPILANRRIVIGSKNHGLFFLCLETGKILKVIDLAVRSTCTSNENIIYCSTNDGYFHSIDPESFSLISYQQIEPNGGGTSVGPFISPDGSAIFATTTSGLFSKIFFKITVCKLPKFATPFRVFNFQNLHVSFQKKFGPIFSEPLFLEDNTVLVTSVNGVLTIINSDSGEEKVQKFKTQSFYPRDFQDSISLKNEHCFCAPLKIGPKILVATQSGKIIRLDIKQKLNISDVFRFDLPGISFVKTPKILNLSESHADLMMISKNGWLIFGRFRNFESFENVAAFPISNKEVFTSPEVIEDDDNGKMILIAGRDDYLRSYYFEENYLF</sequence>
<dbReference type="OMA" id="ELFMAFH"/>
<dbReference type="AlphaFoldDB" id="A8XH78"/>
<dbReference type="PANTHER" id="PTHR44394:SF1">
    <property type="entry name" value="BETA-ALANINE-ACTIVATING ENZYME"/>
    <property type="match status" value="1"/>
</dbReference>
<dbReference type="KEGG" id="cbr:CBG_13167"/>
<dbReference type="Gene3D" id="3.30.300.30">
    <property type="match status" value="1"/>
</dbReference>
<dbReference type="Pfam" id="PF13360">
    <property type="entry name" value="PQQ_2"/>
    <property type="match status" value="1"/>
</dbReference>
<dbReference type="PANTHER" id="PTHR44394">
    <property type="entry name" value="BETA-ALANINE-ACTIVATING ENZYME"/>
    <property type="match status" value="1"/>
</dbReference>
<dbReference type="Gene3D" id="2.130.10.10">
    <property type="entry name" value="YVTN repeat-like/Quinoprotein amine dehydrogenase"/>
    <property type="match status" value="1"/>
</dbReference>